<accession>A0A165C6J4</accession>
<feature type="region of interest" description="Disordered" evidence="1">
    <location>
        <begin position="266"/>
        <end position="344"/>
    </location>
</feature>
<evidence type="ECO:0000313" key="3">
    <source>
        <dbReference type="Proteomes" id="UP000076842"/>
    </source>
</evidence>
<gene>
    <name evidence="2" type="ORF">CALCODRAFT_504848</name>
</gene>
<sequence length="344" mass="38945">MGQVFQTWFISEQDAARQKSPDLDWPEPLSQVDKPLGPELISILEEYQAGPSRVDRERCFSQDDPNYGYLELCALYSRLHLEGYQNMPLPEDGKSIMTLAQSCAGVWTKKQYLDYYQLATNGRFPQPPPYYVNPTPCDRCAHIKSASRGRVRICFGDGQEGPTTVPCISCIVMGYAHGICRVPEQAKEPRKRKRMAQEETAEEDSAEESSAWNDGSDHEEAPSRAATPRLDRQEFTTSSAAWAMQVRLQKQMEVLALATRRNSEVLMQHKTGGKGPIVLWHPSTRRRRRRPPKSAAVINDDQDADDASQTSPRSTDQEDDDTTRSRKRNRTGQERDDAPPRRSG</sequence>
<feature type="non-terminal residue" evidence="2">
    <location>
        <position position="344"/>
    </location>
</feature>
<reference evidence="2 3" key="1">
    <citation type="journal article" date="2016" name="Mol. Biol. Evol.">
        <title>Comparative Genomics of Early-Diverging Mushroom-Forming Fungi Provides Insights into the Origins of Lignocellulose Decay Capabilities.</title>
        <authorList>
            <person name="Nagy L.G."/>
            <person name="Riley R."/>
            <person name="Tritt A."/>
            <person name="Adam C."/>
            <person name="Daum C."/>
            <person name="Floudas D."/>
            <person name="Sun H."/>
            <person name="Yadav J.S."/>
            <person name="Pangilinan J."/>
            <person name="Larsson K.H."/>
            <person name="Matsuura K."/>
            <person name="Barry K."/>
            <person name="Labutti K."/>
            <person name="Kuo R."/>
            <person name="Ohm R.A."/>
            <person name="Bhattacharya S.S."/>
            <person name="Shirouzu T."/>
            <person name="Yoshinaga Y."/>
            <person name="Martin F.M."/>
            <person name="Grigoriev I.V."/>
            <person name="Hibbett D.S."/>
        </authorList>
    </citation>
    <scope>NUCLEOTIDE SEQUENCE [LARGE SCALE GENOMIC DNA]</scope>
    <source>
        <strain evidence="2 3">HHB12733</strain>
    </source>
</reference>
<feature type="compositionally biased region" description="Basic residues" evidence="1">
    <location>
        <begin position="283"/>
        <end position="292"/>
    </location>
</feature>
<feature type="region of interest" description="Disordered" evidence="1">
    <location>
        <begin position="186"/>
        <end position="232"/>
    </location>
</feature>
<evidence type="ECO:0000256" key="1">
    <source>
        <dbReference type="SAM" id="MobiDB-lite"/>
    </source>
</evidence>
<keyword evidence="3" id="KW-1185">Reference proteome</keyword>
<dbReference type="InParanoid" id="A0A165C6J4"/>
<dbReference type="Proteomes" id="UP000076842">
    <property type="component" value="Unassembled WGS sequence"/>
</dbReference>
<name>A0A165C6J4_9BASI</name>
<dbReference type="AlphaFoldDB" id="A0A165C6J4"/>
<organism evidence="2 3">
    <name type="scientific">Calocera cornea HHB12733</name>
    <dbReference type="NCBI Taxonomy" id="1353952"/>
    <lineage>
        <taxon>Eukaryota</taxon>
        <taxon>Fungi</taxon>
        <taxon>Dikarya</taxon>
        <taxon>Basidiomycota</taxon>
        <taxon>Agaricomycotina</taxon>
        <taxon>Dacrymycetes</taxon>
        <taxon>Dacrymycetales</taxon>
        <taxon>Dacrymycetaceae</taxon>
        <taxon>Calocera</taxon>
    </lineage>
</organism>
<dbReference type="EMBL" id="KV424190">
    <property type="protein sequence ID" value="KZT50318.1"/>
    <property type="molecule type" value="Genomic_DNA"/>
</dbReference>
<proteinExistence type="predicted"/>
<evidence type="ECO:0000313" key="2">
    <source>
        <dbReference type="EMBL" id="KZT50318.1"/>
    </source>
</evidence>
<feature type="compositionally biased region" description="Basic and acidic residues" evidence="1">
    <location>
        <begin position="331"/>
        <end position="344"/>
    </location>
</feature>
<protein>
    <submittedName>
        <fullName evidence="2">Uncharacterized protein</fullName>
    </submittedName>
</protein>